<feature type="compositionally biased region" description="Pro residues" evidence="1">
    <location>
        <begin position="141"/>
        <end position="151"/>
    </location>
</feature>
<proteinExistence type="predicted"/>
<comment type="caution">
    <text evidence="2">The sequence shown here is derived from an EMBL/GenBank/DDBJ whole genome shotgun (WGS) entry which is preliminary data.</text>
</comment>
<reference evidence="2 3" key="1">
    <citation type="journal article" date="2023" name="Plants (Basel)">
        <title>Bridging the Gap: Combining Genomics and Transcriptomics Approaches to Understand Stylosanthes scabra, an Orphan Legume from the Brazilian Caatinga.</title>
        <authorList>
            <person name="Ferreira-Neto J.R.C."/>
            <person name="da Silva M.D."/>
            <person name="Binneck E."/>
            <person name="de Melo N.F."/>
            <person name="da Silva R.H."/>
            <person name="de Melo A.L.T.M."/>
            <person name="Pandolfi V."/>
            <person name="Bustamante F.O."/>
            <person name="Brasileiro-Vidal A.C."/>
            <person name="Benko-Iseppon A.M."/>
        </authorList>
    </citation>
    <scope>NUCLEOTIDE SEQUENCE [LARGE SCALE GENOMIC DNA]</scope>
    <source>
        <tissue evidence="2">Leaves</tissue>
    </source>
</reference>
<evidence type="ECO:0000256" key="1">
    <source>
        <dbReference type="SAM" id="MobiDB-lite"/>
    </source>
</evidence>
<organism evidence="2 3">
    <name type="scientific">Stylosanthes scabra</name>
    <dbReference type="NCBI Taxonomy" id="79078"/>
    <lineage>
        <taxon>Eukaryota</taxon>
        <taxon>Viridiplantae</taxon>
        <taxon>Streptophyta</taxon>
        <taxon>Embryophyta</taxon>
        <taxon>Tracheophyta</taxon>
        <taxon>Spermatophyta</taxon>
        <taxon>Magnoliopsida</taxon>
        <taxon>eudicotyledons</taxon>
        <taxon>Gunneridae</taxon>
        <taxon>Pentapetalae</taxon>
        <taxon>rosids</taxon>
        <taxon>fabids</taxon>
        <taxon>Fabales</taxon>
        <taxon>Fabaceae</taxon>
        <taxon>Papilionoideae</taxon>
        <taxon>50 kb inversion clade</taxon>
        <taxon>dalbergioids sensu lato</taxon>
        <taxon>Dalbergieae</taxon>
        <taxon>Pterocarpus clade</taxon>
        <taxon>Stylosanthes</taxon>
    </lineage>
</organism>
<dbReference type="Proteomes" id="UP001341840">
    <property type="component" value="Unassembled WGS sequence"/>
</dbReference>
<evidence type="ECO:0000313" key="3">
    <source>
        <dbReference type="Proteomes" id="UP001341840"/>
    </source>
</evidence>
<protein>
    <submittedName>
        <fullName evidence="2">Uncharacterized protein</fullName>
    </submittedName>
</protein>
<dbReference type="EMBL" id="JASCZI010060770">
    <property type="protein sequence ID" value="MED6135886.1"/>
    <property type="molecule type" value="Genomic_DNA"/>
</dbReference>
<evidence type="ECO:0000313" key="2">
    <source>
        <dbReference type="EMBL" id="MED6135886.1"/>
    </source>
</evidence>
<gene>
    <name evidence="2" type="ORF">PIB30_050935</name>
</gene>
<sequence length="191" mass="21305">MHKNGGYRPEDFVHKSLTMEAVRATYNFMIHPVPSQEYWTPTGCEGINPPPIVPPAGCPVKRRVKDHIDMIIGNKVRKTCQRFSMFDAAVLHNFGWDCALEKVRKSKKKKPRMASSGQHEEMDFSQSAPTLPATASTPEPFVSPPAPPAPLLPSRFRAKQPIIKPPTTNSATLKDPQAFTFMPTLGFKPPR</sequence>
<name>A0ABU6SHV1_9FABA</name>
<keyword evidence="3" id="KW-1185">Reference proteome</keyword>
<accession>A0ABU6SHV1</accession>
<feature type="region of interest" description="Disordered" evidence="1">
    <location>
        <begin position="107"/>
        <end position="191"/>
    </location>
</feature>
<feature type="compositionally biased region" description="Polar residues" evidence="1">
    <location>
        <begin position="124"/>
        <end position="137"/>
    </location>
</feature>